<keyword evidence="2" id="KW-0805">Transcription regulation</keyword>
<dbReference type="AlphaFoldDB" id="A0A7I8VM24"/>
<dbReference type="GO" id="GO:0000977">
    <property type="term" value="F:RNA polymerase II transcription regulatory region sequence-specific DNA binding"/>
    <property type="evidence" value="ECO:0007669"/>
    <property type="project" value="TreeGrafter"/>
</dbReference>
<keyword evidence="9" id="KW-1185">Reference proteome</keyword>
<keyword evidence="4" id="KW-0804">Transcription</keyword>
<feature type="compositionally biased region" description="Basic and acidic residues" evidence="6">
    <location>
        <begin position="318"/>
        <end position="339"/>
    </location>
</feature>
<dbReference type="FunFam" id="3.30.450.20:FF:000047">
    <property type="entry name" value="SIM bHLH transcription factor 2"/>
    <property type="match status" value="1"/>
</dbReference>
<gene>
    <name evidence="8" type="ORF">DGYR_LOCUS5827</name>
</gene>
<feature type="compositionally biased region" description="Low complexity" evidence="6">
    <location>
        <begin position="362"/>
        <end position="373"/>
    </location>
</feature>
<dbReference type="CDD" id="cd00130">
    <property type="entry name" value="PAS"/>
    <property type="match status" value="1"/>
</dbReference>
<reference evidence="8 9" key="1">
    <citation type="submission" date="2020-08" db="EMBL/GenBank/DDBJ databases">
        <authorList>
            <person name="Hejnol A."/>
        </authorList>
    </citation>
    <scope>NUCLEOTIDE SEQUENCE [LARGE SCALE GENOMIC DNA]</scope>
</reference>
<evidence type="ECO:0000256" key="1">
    <source>
        <dbReference type="ARBA" id="ARBA00004123"/>
    </source>
</evidence>
<evidence type="ECO:0000259" key="7">
    <source>
        <dbReference type="PROSITE" id="PS50112"/>
    </source>
</evidence>
<dbReference type="Proteomes" id="UP000549394">
    <property type="component" value="Unassembled WGS sequence"/>
</dbReference>
<dbReference type="Pfam" id="PF08447">
    <property type="entry name" value="PAS_3"/>
    <property type="match status" value="1"/>
</dbReference>
<accession>A0A7I8VM24</accession>
<dbReference type="Gene3D" id="3.30.450.20">
    <property type="entry name" value="PAS domain"/>
    <property type="match status" value="1"/>
</dbReference>
<name>A0A7I8VM24_9ANNE</name>
<dbReference type="SMART" id="SM00086">
    <property type="entry name" value="PAC"/>
    <property type="match status" value="1"/>
</dbReference>
<evidence type="ECO:0000256" key="4">
    <source>
        <dbReference type="ARBA" id="ARBA00023163"/>
    </source>
</evidence>
<dbReference type="InterPro" id="IPR013655">
    <property type="entry name" value="PAS_fold_3"/>
</dbReference>
<dbReference type="SMART" id="SM00091">
    <property type="entry name" value="PAS"/>
    <property type="match status" value="1"/>
</dbReference>
<dbReference type="OrthoDB" id="6021714at2759"/>
<feature type="compositionally biased region" description="Low complexity" evidence="6">
    <location>
        <begin position="163"/>
        <end position="172"/>
    </location>
</feature>
<protein>
    <recommendedName>
        <fullName evidence="7">PAS domain-containing protein</fullName>
    </recommendedName>
</protein>
<proteinExistence type="predicted"/>
<feature type="region of interest" description="Disordered" evidence="6">
    <location>
        <begin position="362"/>
        <end position="384"/>
    </location>
</feature>
<keyword evidence="5" id="KW-0539">Nucleus</keyword>
<feature type="region of interest" description="Disordered" evidence="6">
    <location>
        <begin position="293"/>
        <end position="339"/>
    </location>
</feature>
<dbReference type="SUPFAM" id="SSF55785">
    <property type="entry name" value="PYP-like sensor domain (PAS domain)"/>
    <property type="match status" value="1"/>
</dbReference>
<comment type="subcellular location">
    <subcellularLocation>
        <location evidence="1">Nucleus</location>
    </subcellularLocation>
</comment>
<dbReference type="InterPro" id="IPR035965">
    <property type="entry name" value="PAS-like_dom_sf"/>
</dbReference>
<evidence type="ECO:0000256" key="5">
    <source>
        <dbReference type="ARBA" id="ARBA00023242"/>
    </source>
</evidence>
<feature type="compositionally biased region" description="Polar residues" evidence="6">
    <location>
        <begin position="374"/>
        <end position="384"/>
    </location>
</feature>
<comment type="caution">
    <text evidence="8">The sequence shown here is derived from an EMBL/GenBank/DDBJ whole genome shotgun (WGS) entry which is preliminary data.</text>
</comment>
<dbReference type="NCBIfam" id="TIGR00229">
    <property type="entry name" value="sensory_box"/>
    <property type="match status" value="1"/>
</dbReference>
<dbReference type="EMBL" id="CAJFCJ010000007">
    <property type="protein sequence ID" value="CAD5117284.1"/>
    <property type="molecule type" value="Genomic_DNA"/>
</dbReference>
<organism evidence="8 9">
    <name type="scientific">Dimorphilus gyrociliatus</name>
    <dbReference type="NCBI Taxonomy" id="2664684"/>
    <lineage>
        <taxon>Eukaryota</taxon>
        <taxon>Metazoa</taxon>
        <taxon>Spiralia</taxon>
        <taxon>Lophotrochozoa</taxon>
        <taxon>Annelida</taxon>
        <taxon>Polychaeta</taxon>
        <taxon>Polychaeta incertae sedis</taxon>
        <taxon>Dinophilidae</taxon>
        <taxon>Dimorphilus</taxon>
    </lineage>
</organism>
<evidence type="ECO:0000256" key="6">
    <source>
        <dbReference type="SAM" id="MobiDB-lite"/>
    </source>
</evidence>
<dbReference type="InterPro" id="IPR001610">
    <property type="entry name" value="PAC"/>
</dbReference>
<dbReference type="PANTHER" id="PTHR23043">
    <property type="entry name" value="HYPOXIA-INDUCIBLE FACTOR 1 ALPHA"/>
    <property type="match status" value="1"/>
</dbReference>
<dbReference type="PANTHER" id="PTHR23043:SF36">
    <property type="entry name" value="PROTEIN SINGLE-MINDED"/>
    <property type="match status" value="1"/>
</dbReference>
<dbReference type="PROSITE" id="PS50112">
    <property type="entry name" value="PAS"/>
    <property type="match status" value="1"/>
</dbReference>
<sequence length="384" mass="43081">MPPFDNCFHNVGLVAVGHSLPPSAITEIKMYNNMFMFRAHLDLKLIFLDARVAALTGYEPQDLIEKTLYHYVHACDIIHMRYSHHCLLMKGQVTTKYYRLLCKNGGWVWVQSYATIVHNSRSSRPHCIVSVNYVLSEIEAKDLQLTLDQQTNRETSDCGALYSSASPPSSAGNNGGTGKTGRPRSKSRRSPYPALTPATPSLHVAAAAVAAASQDYDCEARNYPIADQYSASTSPYHAAGLMYTGQELAYHAYSSAAHLYDHHHHPLYAARPPYAADYSQYYPDCAYPVPSSYQPPPAYSAPRSESSASDVDVGGEEEQQRRLQDKERQQSVIMRRPETTDWSSARYEPCYTSVIVDTHQYQQQHQQQQQQQHAAPQTINGYVH</sequence>
<evidence type="ECO:0000313" key="8">
    <source>
        <dbReference type="EMBL" id="CAD5117284.1"/>
    </source>
</evidence>
<feature type="domain" description="PAS" evidence="7">
    <location>
        <begin position="36"/>
        <end position="91"/>
    </location>
</feature>
<evidence type="ECO:0000256" key="3">
    <source>
        <dbReference type="ARBA" id="ARBA00023125"/>
    </source>
</evidence>
<dbReference type="GO" id="GO:0000981">
    <property type="term" value="F:DNA-binding transcription factor activity, RNA polymerase II-specific"/>
    <property type="evidence" value="ECO:0007669"/>
    <property type="project" value="TreeGrafter"/>
</dbReference>
<dbReference type="GO" id="GO:0005634">
    <property type="term" value="C:nucleus"/>
    <property type="evidence" value="ECO:0007669"/>
    <property type="project" value="UniProtKB-SubCell"/>
</dbReference>
<feature type="region of interest" description="Disordered" evidence="6">
    <location>
        <begin position="157"/>
        <end position="197"/>
    </location>
</feature>
<evidence type="ECO:0000256" key="2">
    <source>
        <dbReference type="ARBA" id="ARBA00023015"/>
    </source>
</evidence>
<keyword evidence="3" id="KW-0238">DNA-binding</keyword>
<dbReference type="InterPro" id="IPR000014">
    <property type="entry name" value="PAS"/>
</dbReference>
<evidence type="ECO:0000313" key="9">
    <source>
        <dbReference type="Proteomes" id="UP000549394"/>
    </source>
</evidence>